<organism evidence="2 3">
    <name type="scientific">Pseudovirgaria hyperparasitica</name>
    <dbReference type="NCBI Taxonomy" id="470096"/>
    <lineage>
        <taxon>Eukaryota</taxon>
        <taxon>Fungi</taxon>
        <taxon>Dikarya</taxon>
        <taxon>Ascomycota</taxon>
        <taxon>Pezizomycotina</taxon>
        <taxon>Dothideomycetes</taxon>
        <taxon>Dothideomycetes incertae sedis</taxon>
        <taxon>Acrospermales</taxon>
        <taxon>Acrospermaceae</taxon>
        <taxon>Pseudovirgaria</taxon>
    </lineage>
</organism>
<dbReference type="Proteomes" id="UP000799437">
    <property type="component" value="Unassembled WGS sequence"/>
</dbReference>
<reference evidence="2" key="1">
    <citation type="journal article" date="2020" name="Stud. Mycol.">
        <title>101 Dothideomycetes genomes: a test case for predicting lifestyles and emergence of pathogens.</title>
        <authorList>
            <person name="Haridas S."/>
            <person name="Albert R."/>
            <person name="Binder M."/>
            <person name="Bloem J."/>
            <person name="Labutti K."/>
            <person name="Salamov A."/>
            <person name="Andreopoulos B."/>
            <person name="Baker S."/>
            <person name="Barry K."/>
            <person name="Bills G."/>
            <person name="Bluhm B."/>
            <person name="Cannon C."/>
            <person name="Castanera R."/>
            <person name="Culley D."/>
            <person name="Daum C."/>
            <person name="Ezra D."/>
            <person name="Gonzalez J."/>
            <person name="Henrissat B."/>
            <person name="Kuo A."/>
            <person name="Liang C."/>
            <person name="Lipzen A."/>
            <person name="Lutzoni F."/>
            <person name="Magnuson J."/>
            <person name="Mondo S."/>
            <person name="Nolan M."/>
            <person name="Ohm R."/>
            <person name="Pangilinan J."/>
            <person name="Park H.-J."/>
            <person name="Ramirez L."/>
            <person name="Alfaro M."/>
            <person name="Sun H."/>
            <person name="Tritt A."/>
            <person name="Yoshinaga Y."/>
            <person name="Zwiers L.-H."/>
            <person name="Turgeon B."/>
            <person name="Goodwin S."/>
            <person name="Spatafora J."/>
            <person name="Crous P."/>
            <person name="Grigoriev I."/>
        </authorList>
    </citation>
    <scope>NUCLEOTIDE SEQUENCE</scope>
    <source>
        <strain evidence="2">CBS 121739</strain>
    </source>
</reference>
<evidence type="ECO:0000313" key="2">
    <source>
        <dbReference type="EMBL" id="KAF2763162.1"/>
    </source>
</evidence>
<dbReference type="GeneID" id="54481479"/>
<feature type="compositionally biased region" description="Polar residues" evidence="1">
    <location>
        <begin position="55"/>
        <end position="64"/>
    </location>
</feature>
<sequence>MICLECCYATERKRERERKNTCTSTVDGTCHVICVGSGLVLALQQQPRRGHTTVPRITSAGSLSSHRRSASQRDRSTTSEPLFSARDGSWSFVMRKMRS</sequence>
<dbReference type="EMBL" id="ML996565">
    <property type="protein sequence ID" value="KAF2763162.1"/>
    <property type="molecule type" value="Genomic_DNA"/>
</dbReference>
<evidence type="ECO:0000256" key="1">
    <source>
        <dbReference type="SAM" id="MobiDB-lite"/>
    </source>
</evidence>
<gene>
    <name evidence="2" type="ORF">EJ05DRAFT_27934</name>
</gene>
<accession>A0A6A6WLX4</accession>
<feature type="region of interest" description="Disordered" evidence="1">
    <location>
        <begin position="45"/>
        <end position="83"/>
    </location>
</feature>
<proteinExistence type="predicted"/>
<keyword evidence="3" id="KW-1185">Reference proteome</keyword>
<dbReference type="RefSeq" id="XP_033605613.1">
    <property type="nucleotide sequence ID" value="XM_033740425.1"/>
</dbReference>
<name>A0A6A6WLX4_9PEZI</name>
<protein>
    <submittedName>
        <fullName evidence="2">Uncharacterized protein</fullName>
    </submittedName>
</protein>
<dbReference type="AlphaFoldDB" id="A0A6A6WLX4"/>
<evidence type="ECO:0000313" key="3">
    <source>
        <dbReference type="Proteomes" id="UP000799437"/>
    </source>
</evidence>